<name>A0AAP0QYP1_9ROSI</name>
<dbReference type="FunFam" id="3.90.70.10:FF:000067">
    <property type="entry name" value="Senescence-specific cysteine protease"/>
    <property type="match status" value="2"/>
</dbReference>
<dbReference type="InterPro" id="IPR000668">
    <property type="entry name" value="Peptidase_C1A_C"/>
</dbReference>
<dbReference type="Pfam" id="PF08246">
    <property type="entry name" value="Inhibitor_I29"/>
    <property type="match status" value="2"/>
</dbReference>
<dbReference type="PROSITE" id="PS00639">
    <property type="entry name" value="THIOL_PROTEASE_HIS"/>
    <property type="match status" value="2"/>
</dbReference>
<dbReference type="CDD" id="cd02248">
    <property type="entry name" value="Peptidase_C1A"/>
    <property type="match status" value="2"/>
</dbReference>
<evidence type="ECO:0000256" key="6">
    <source>
        <dbReference type="ARBA" id="ARBA00023157"/>
    </source>
</evidence>
<dbReference type="InterPro" id="IPR013128">
    <property type="entry name" value="Peptidase_C1A"/>
</dbReference>
<keyword evidence="6" id="KW-1015">Disulfide bond</keyword>
<accession>A0AAP0QYP1</accession>
<reference evidence="10 11" key="1">
    <citation type="submission" date="2024-05" db="EMBL/GenBank/DDBJ databases">
        <title>Haplotype-resolved chromosome-level genome assembly of Huyou (Citrus changshanensis).</title>
        <authorList>
            <person name="Miao C."/>
            <person name="Chen W."/>
            <person name="Wu Y."/>
            <person name="Wang L."/>
            <person name="Zhao S."/>
            <person name="Grierson D."/>
            <person name="Xu C."/>
            <person name="Chen K."/>
        </authorList>
    </citation>
    <scope>NUCLEOTIDE SEQUENCE [LARGE SCALE GENOMIC DNA]</scope>
    <source>
        <strain evidence="10">01-14</strain>
        <tissue evidence="10">Leaf</tissue>
    </source>
</reference>
<sequence length="679" mass="75911">MAKYFLIVVLMISGSCASQATYRTFDEGSIAEKFEQWKAQYGRTYKESAENSKRFEIFKDNLVAVERFNNAAIGNRSYTLRLNKFADLTPQEFIASHTGFKMSDHSSSLKANGTPFLYKSSQVPPSVNWIEKGAVTPVKYQGQCAVAAVEGINAIKTNRLVSLSEQQLVDCATNDNNNGCYGGFMDDAFKYIIQNKGITNDAVYSYEGMSTGICDSIKAEDHAAQITNYEDVPPNDEESLLKAVANQPVSVAIDASALQFYSGGVFNGYCETFLNHGVTAVGYGTSEEGIKYWLIKNSWGQDWGEDGYFRLQRDIDQPQGQCGIAMFASFPYQVKATAKNIFHIKIMDVTFDKTFIVLIIMVTWASLVMSRTLHEDSISAKHELWMARSARTYKNQAEKAMRFKIFKKNCRFIEKFNREGNQTYKLSLNEFADLTDEEFIASHTGYKMPTRNISNQSQSYANNWFGYPDSRRRLPRSIDWRARGAVTPVKNQGSCAVAAVEGITKIRTGRLISLSEQQVLDCSGSRGCYGGWMDDAFSYIIRSQGLTDERVYPYQRREGYCNWQRGAMKAARIRSYQDVPTSELALRYAVSRQPVSVAIDASSPGFRYYSGGVFAGPCGNNLNHAVTIVGYGSSNEGPYWLIKNSWGQNWGEGGFIRMRRDVGGAGLCGIARKASYPIA</sequence>
<keyword evidence="5" id="KW-0788">Thiol protease</keyword>
<comment type="similarity">
    <text evidence="1">Belongs to the peptidase C1 family.</text>
</comment>
<dbReference type="PROSITE" id="PS51257">
    <property type="entry name" value="PROKAR_LIPOPROTEIN"/>
    <property type="match status" value="1"/>
</dbReference>
<evidence type="ECO:0000256" key="5">
    <source>
        <dbReference type="ARBA" id="ARBA00022807"/>
    </source>
</evidence>
<dbReference type="Pfam" id="PF00112">
    <property type="entry name" value="Peptidase_C1"/>
    <property type="match status" value="2"/>
</dbReference>
<feature type="chain" id="PRO_5042908319" evidence="7">
    <location>
        <begin position="18"/>
        <end position="679"/>
    </location>
</feature>
<dbReference type="AlphaFoldDB" id="A0AAP0QYP1"/>
<gene>
    <name evidence="10" type="ORF">WN944_012366</name>
</gene>
<dbReference type="SMART" id="SM00645">
    <property type="entry name" value="Pept_C1"/>
    <property type="match status" value="2"/>
</dbReference>
<feature type="domain" description="Cathepsin propeptide inhibitor" evidence="9">
    <location>
        <begin position="382"/>
        <end position="439"/>
    </location>
</feature>
<evidence type="ECO:0000313" key="11">
    <source>
        <dbReference type="Proteomes" id="UP001428341"/>
    </source>
</evidence>
<dbReference type="GO" id="GO:0006508">
    <property type="term" value="P:proteolysis"/>
    <property type="evidence" value="ECO:0007669"/>
    <property type="project" value="UniProtKB-KW"/>
</dbReference>
<evidence type="ECO:0000256" key="2">
    <source>
        <dbReference type="ARBA" id="ARBA00022670"/>
    </source>
</evidence>
<feature type="domain" description="Peptidase C1A papain C-terminal" evidence="8">
    <location>
        <begin position="474"/>
        <end position="678"/>
    </location>
</feature>
<evidence type="ECO:0000259" key="8">
    <source>
        <dbReference type="SMART" id="SM00645"/>
    </source>
</evidence>
<evidence type="ECO:0000256" key="3">
    <source>
        <dbReference type="ARBA" id="ARBA00022729"/>
    </source>
</evidence>
<feature type="domain" description="Peptidase C1A papain C-terminal" evidence="8">
    <location>
        <begin position="123"/>
        <end position="332"/>
    </location>
</feature>
<keyword evidence="11" id="KW-1185">Reference proteome</keyword>
<evidence type="ECO:0000256" key="4">
    <source>
        <dbReference type="ARBA" id="ARBA00022801"/>
    </source>
</evidence>
<protein>
    <submittedName>
        <fullName evidence="10">Uncharacterized protein</fullName>
    </submittedName>
</protein>
<dbReference type="SMART" id="SM00848">
    <property type="entry name" value="Inhibitor_I29"/>
    <property type="match status" value="2"/>
</dbReference>
<evidence type="ECO:0000259" key="9">
    <source>
        <dbReference type="SMART" id="SM00848"/>
    </source>
</evidence>
<organism evidence="10 11">
    <name type="scientific">Citrus x changshan-huyou</name>
    <dbReference type="NCBI Taxonomy" id="2935761"/>
    <lineage>
        <taxon>Eukaryota</taxon>
        <taxon>Viridiplantae</taxon>
        <taxon>Streptophyta</taxon>
        <taxon>Embryophyta</taxon>
        <taxon>Tracheophyta</taxon>
        <taxon>Spermatophyta</taxon>
        <taxon>Magnoliopsida</taxon>
        <taxon>eudicotyledons</taxon>
        <taxon>Gunneridae</taxon>
        <taxon>Pentapetalae</taxon>
        <taxon>rosids</taxon>
        <taxon>malvids</taxon>
        <taxon>Sapindales</taxon>
        <taxon>Rutaceae</taxon>
        <taxon>Aurantioideae</taxon>
        <taxon>Citrus</taxon>
    </lineage>
</organism>
<dbReference type="InterPro" id="IPR025661">
    <property type="entry name" value="Pept_asp_AS"/>
</dbReference>
<dbReference type="Proteomes" id="UP001428341">
    <property type="component" value="Unassembled WGS sequence"/>
</dbReference>
<evidence type="ECO:0000313" key="10">
    <source>
        <dbReference type="EMBL" id="KAK9223917.1"/>
    </source>
</evidence>
<dbReference type="InterPro" id="IPR038765">
    <property type="entry name" value="Papain-like_cys_pep_sf"/>
</dbReference>
<dbReference type="GO" id="GO:0008234">
    <property type="term" value="F:cysteine-type peptidase activity"/>
    <property type="evidence" value="ECO:0007669"/>
    <property type="project" value="UniProtKB-KW"/>
</dbReference>
<proteinExistence type="inferred from homology"/>
<feature type="domain" description="Cathepsin propeptide inhibitor" evidence="9">
    <location>
        <begin position="34"/>
        <end position="93"/>
    </location>
</feature>
<evidence type="ECO:0000256" key="1">
    <source>
        <dbReference type="ARBA" id="ARBA00008455"/>
    </source>
</evidence>
<dbReference type="PROSITE" id="PS00640">
    <property type="entry name" value="THIOL_PROTEASE_ASN"/>
    <property type="match status" value="2"/>
</dbReference>
<dbReference type="EMBL" id="JBCGBO010000002">
    <property type="protein sequence ID" value="KAK9223917.1"/>
    <property type="molecule type" value="Genomic_DNA"/>
</dbReference>
<comment type="caution">
    <text evidence="10">The sequence shown here is derived from an EMBL/GenBank/DDBJ whole genome shotgun (WGS) entry which is preliminary data.</text>
</comment>
<keyword evidence="3 7" id="KW-0732">Signal</keyword>
<dbReference type="PANTHER" id="PTHR12411">
    <property type="entry name" value="CYSTEINE PROTEASE FAMILY C1-RELATED"/>
    <property type="match status" value="1"/>
</dbReference>
<feature type="signal peptide" evidence="7">
    <location>
        <begin position="1"/>
        <end position="17"/>
    </location>
</feature>
<dbReference type="InterPro" id="IPR025660">
    <property type="entry name" value="Pept_his_AS"/>
</dbReference>
<keyword evidence="2" id="KW-0645">Protease</keyword>
<dbReference type="SUPFAM" id="SSF54001">
    <property type="entry name" value="Cysteine proteinases"/>
    <property type="match status" value="2"/>
</dbReference>
<dbReference type="InterPro" id="IPR039417">
    <property type="entry name" value="Peptidase_C1A_papain-like"/>
</dbReference>
<dbReference type="Gene3D" id="3.90.70.10">
    <property type="entry name" value="Cysteine proteinases"/>
    <property type="match status" value="2"/>
</dbReference>
<dbReference type="InterPro" id="IPR013201">
    <property type="entry name" value="Prot_inhib_I29"/>
</dbReference>
<evidence type="ECO:0000256" key="7">
    <source>
        <dbReference type="SAM" id="SignalP"/>
    </source>
</evidence>
<keyword evidence="4" id="KW-0378">Hydrolase</keyword>